<dbReference type="PANTHER" id="PTHR43330:SF27">
    <property type="entry name" value="METHIONINE AMINOPEPTIDASE"/>
    <property type="match status" value="1"/>
</dbReference>
<dbReference type="EMBL" id="SNRY01003177">
    <property type="protein sequence ID" value="KAA6321924.1"/>
    <property type="molecule type" value="Genomic_DNA"/>
</dbReference>
<dbReference type="Pfam" id="PF00557">
    <property type="entry name" value="Peptidase_M24"/>
    <property type="match status" value="1"/>
</dbReference>
<dbReference type="GO" id="GO:0004239">
    <property type="term" value="F:initiator methionyl aminopeptidase activity"/>
    <property type="evidence" value="ECO:0007669"/>
    <property type="project" value="UniProtKB-EC"/>
</dbReference>
<dbReference type="SUPFAM" id="SSF55920">
    <property type="entry name" value="Creatinase/aminopeptidase"/>
    <property type="match status" value="1"/>
</dbReference>
<proteinExistence type="inferred from homology"/>
<dbReference type="GO" id="GO:0046872">
    <property type="term" value="F:metal ion binding"/>
    <property type="evidence" value="ECO:0007669"/>
    <property type="project" value="UniProtKB-KW"/>
</dbReference>
<dbReference type="InterPro" id="IPR000994">
    <property type="entry name" value="Pept_M24"/>
</dbReference>
<dbReference type="InterPro" id="IPR001714">
    <property type="entry name" value="Pept_M24_MAP"/>
</dbReference>
<dbReference type="InterPro" id="IPR002467">
    <property type="entry name" value="Pept_M24A_MAP1"/>
</dbReference>
<dbReference type="GO" id="GO:0070006">
    <property type="term" value="F:metalloaminopeptidase activity"/>
    <property type="evidence" value="ECO:0007669"/>
    <property type="project" value="InterPro"/>
</dbReference>
<accession>A0A5J4QLW0</accession>
<dbReference type="CDD" id="cd01086">
    <property type="entry name" value="MetAP1"/>
    <property type="match status" value="1"/>
</dbReference>
<keyword evidence="2" id="KW-0645">Protease</keyword>
<dbReference type="Gene3D" id="3.90.230.10">
    <property type="entry name" value="Creatinase/methionine aminopeptidase superfamily"/>
    <property type="match status" value="1"/>
</dbReference>
<evidence type="ECO:0000313" key="6">
    <source>
        <dbReference type="EMBL" id="KAA6321924.1"/>
    </source>
</evidence>
<dbReference type="PRINTS" id="PR00599">
    <property type="entry name" value="MAPEPTIDASE"/>
</dbReference>
<dbReference type="HAMAP" id="MF_01974">
    <property type="entry name" value="MetAP_1"/>
    <property type="match status" value="1"/>
</dbReference>
<sequence>MIFLKTEDEIELLRQSNLLVGKTLAEVAKLIKAGVTTKELDKVAEEFIRDNGAIPTFKGYPNYLGDPFPCALCTSVNEEIIHGIPSDKVVLKEGDIVSVDCGTCMNGFCGDSAYTFCVGEVKEEIRELLRVTKESLYVGIRNAMRGKRIGDIGYAIQQHCESHSYGVVREFVGHGIGKEMHEEPEVPNYGRRGQGVMLKKGMCIAIEPMITLGNRQISVAKDGWTVTTKDRKCAAHFEHTVAVGSSGSVDILSSFEFIEEVLGGKAI</sequence>
<keyword evidence="1 6" id="KW-0031">Aminopeptidase</keyword>
<evidence type="ECO:0000256" key="2">
    <source>
        <dbReference type="ARBA" id="ARBA00022670"/>
    </source>
</evidence>
<dbReference type="AlphaFoldDB" id="A0A5J4QLW0"/>
<dbReference type="GO" id="GO:0005829">
    <property type="term" value="C:cytosol"/>
    <property type="evidence" value="ECO:0007669"/>
    <property type="project" value="TreeGrafter"/>
</dbReference>
<organism evidence="6">
    <name type="scientific">termite gut metagenome</name>
    <dbReference type="NCBI Taxonomy" id="433724"/>
    <lineage>
        <taxon>unclassified sequences</taxon>
        <taxon>metagenomes</taxon>
        <taxon>organismal metagenomes</taxon>
    </lineage>
</organism>
<dbReference type="PANTHER" id="PTHR43330">
    <property type="entry name" value="METHIONINE AMINOPEPTIDASE"/>
    <property type="match status" value="1"/>
</dbReference>
<evidence type="ECO:0000256" key="1">
    <source>
        <dbReference type="ARBA" id="ARBA00022438"/>
    </source>
</evidence>
<keyword evidence="3" id="KW-0479">Metal-binding</keyword>
<keyword evidence="4 6" id="KW-0378">Hydrolase</keyword>
<evidence type="ECO:0000256" key="4">
    <source>
        <dbReference type="ARBA" id="ARBA00022801"/>
    </source>
</evidence>
<gene>
    <name evidence="6" type="ORF">EZS27_028479</name>
</gene>
<dbReference type="EC" id="3.4.11.18" evidence="6"/>
<evidence type="ECO:0000256" key="3">
    <source>
        <dbReference type="ARBA" id="ARBA00022723"/>
    </source>
</evidence>
<dbReference type="PROSITE" id="PS00680">
    <property type="entry name" value="MAP_1"/>
    <property type="match status" value="1"/>
</dbReference>
<comment type="caution">
    <text evidence="6">The sequence shown here is derived from an EMBL/GenBank/DDBJ whole genome shotgun (WGS) entry which is preliminary data.</text>
</comment>
<name>A0A5J4QLW0_9ZZZZ</name>
<dbReference type="InterPro" id="IPR036005">
    <property type="entry name" value="Creatinase/aminopeptidase-like"/>
</dbReference>
<protein>
    <submittedName>
        <fullName evidence="6">Methionine aminopeptidase 1</fullName>
        <ecNumber evidence="6">3.4.11.18</ecNumber>
    </submittedName>
</protein>
<reference evidence="6" key="1">
    <citation type="submission" date="2019-03" db="EMBL/GenBank/DDBJ databases">
        <title>Single cell metagenomics reveals metabolic interactions within the superorganism composed of flagellate Streblomastix strix and complex community of Bacteroidetes bacteria on its surface.</title>
        <authorList>
            <person name="Treitli S.C."/>
            <person name="Kolisko M."/>
            <person name="Husnik F."/>
            <person name="Keeling P."/>
            <person name="Hampl V."/>
        </authorList>
    </citation>
    <scope>NUCLEOTIDE SEQUENCE</scope>
    <source>
        <strain evidence="6">STM</strain>
    </source>
</reference>
<dbReference type="NCBIfam" id="TIGR00500">
    <property type="entry name" value="met_pdase_I"/>
    <property type="match status" value="1"/>
</dbReference>
<feature type="domain" description="Peptidase M24" evidence="5">
    <location>
        <begin position="11"/>
        <end position="243"/>
    </location>
</feature>
<evidence type="ECO:0000259" key="5">
    <source>
        <dbReference type="Pfam" id="PF00557"/>
    </source>
</evidence>
<dbReference type="GO" id="GO:0006508">
    <property type="term" value="P:proteolysis"/>
    <property type="evidence" value="ECO:0007669"/>
    <property type="project" value="UniProtKB-KW"/>
</dbReference>